<accession>A0ABY3AUD4</accession>
<proteinExistence type="predicted"/>
<protein>
    <submittedName>
        <fullName evidence="2">DinB family protein</fullName>
    </submittedName>
</protein>
<dbReference type="RefSeq" id="WP_142542325.1">
    <property type="nucleotide sequence ID" value="NZ_SADY01000001.1"/>
</dbReference>
<dbReference type="Gene3D" id="1.20.120.450">
    <property type="entry name" value="dinb family like domain"/>
    <property type="match status" value="1"/>
</dbReference>
<name>A0ABY3AUD4_PAEPP</name>
<organism evidence="2 3">
    <name type="scientific">Paenibacillus popilliae</name>
    <name type="common">Bacillus popilliae</name>
    <dbReference type="NCBI Taxonomy" id="78057"/>
    <lineage>
        <taxon>Bacteria</taxon>
        <taxon>Bacillati</taxon>
        <taxon>Bacillota</taxon>
        <taxon>Bacilli</taxon>
        <taxon>Bacillales</taxon>
        <taxon>Paenibacillaceae</taxon>
        <taxon>Paenibacillus</taxon>
    </lineage>
</organism>
<evidence type="ECO:0000313" key="3">
    <source>
        <dbReference type="Proteomes" id="UP000316208"/>
    </source>
</evidence>
<evidence type="ECO:0000259" key="1">
    <source>
        <dbReference type="Pfam" id="PF12867"/>
    </source>
</evidence>
<sequence length="172" mass="19247">MLTQPLPSEYGEAFANYISQVPAGDLQEMLAEQLEQTTKLISNLSKEQGEYRYAPGKWSIKEVLGHIADTERVMAYRLLRIARGDQTPLPGFDEGLFMSGSTFDSMPMSELLEDYQAVRHATLTLLRGLTDEAALRTGTTNNMTISARALAYTIAGHELHHLHVLMERYLGE</sequence>
<dbReference type="SUPFAM" id="SSF109854">
    <property type="entry name" value="DinB/YfiT-like putative metalloenzymes"/>
    <property type="match status" value="1"/>
</dbReference>
<dbReference type="EMBL" id="SADY01000001">
    <property type="protein sequence ID" value="TQR46353.1"/>
    <property type="molecule type" value="Genomic_DNA"/>
</dbReference>
<dbReference type="Proteomes" id="UP000316208">
    <property type="component" value="Unassembled WGS sequence"/>
</dbReference>
<evidence type="ECO:0000313" key="2">
    <source>
        <dbReference type="EMBL" id="TQR46353.1"/>
    </source>
</evidence>
<keyword evidence="3" id="KW-1185">Reference proteome</keyword>
<comment type="caution">
    <text evidence="2">The sequence shown here is derived from an EMBL/GenBank/DDBJ whole genome shotgun (WGS) entry which is preliminary data.</text>
</comment>
<feature type="domain" description="DinB-like" evidence="1">
    <location>
        <begin position="30"/>
        <end position="164"/>
    </location>
</feature>
<dbReference type="InterPro" id="IPR024775">
    <property type="entry name" value="DinB-like"/>
</dbReference>
<dbReference type="InterPro" id="IPR034660">
    <property type="entry name" value="DinB/YfiT-like"/>
</dbReference>
<reference evidence="2 3" key="1">
    <citation type="submission" date="2018-03" db="EMBL/GenBank/DDBJ databases">
        <title>Aerobic endospore-forming bacteria genome sequencing and assembly.</title>
        <authorList>
            <person name="Cavalcante D.A."/>
            <person name="Driks A."/>
            <person name="Putonti C."/>
            <person name="De-Souza M.T."/>
        </authorList>
    </citation>
    <scope>NUCLEOTIDE SEQUENCE [LARGE SCALE GENOMIC DNA]</scope>
    <source>
        <strain evidence="2 3">SDF0028</strain>
    </source>
</reference>
<dbReference type="Pfam" id="PF12867">
    <property type="entry name" value="DinB_2"/>
    <property type="match status" value="1"/>
</dbReference>
<gene>
    <name evidence="2" type="ORF">C7Y44_01295</name>
</gene>